<dbReference type="InterPro" id="IPR036396">
    <property type="entry name" value="Cyt_P450_sf"/>
</dbReference>
<dbReference type="GO" id="GO:0005506">
    <property type="term" value="F:iron ion binding"/>
    <property type="evidence" value="ECO:0007669"/>
    <property type="project" value="InterPro"/>
</dbReference>
<dbReference type="Gene3D" id="1.10.630.10">
    <property type="entry name" value="Cytochrome P450"/>
    <property type="match status" value="2"/>
</dbReference>
<keyword evidence="9" id="KW-0560">Oxidoreductase</keyword>
<keyword evidence="11" id="KW-0503">Monooxygenase</keyword>
<dbReference type="GO" id="GO:0016705">
    <property type="term" value="F:oxidoreductase activity, acting on paired donors, with incorporation or reduction of molecular oxygen"/>
    <property type="evidence" value="ECO:0007669"/>
    <property type="project" value="InterPro"/>
</dbReference>
<keyword evidence="10 13" id="KW-0408">Iron</keyword>
<evidence type="ECO:0000256" key="13">
    <source>
        <dbReference type="PIRSR" id="PIRSR602401-1"/>
    </source>
</evidence>
<dbReference type="FunFam" id="1.10.630.10:FF:000042">
    <property type="entry name" value="Cytochrome P450"/>
    <property type="match status" value="2"/>
</dbReference>
<keyword evidence="15" id="KW-1185">Reference proteome</keyword>
<keyword evidence="8" id="KW-0492">Microsome</keyword>
<dbReference type="CDD" id="cd11056">
    <property type="entry name" value="CYP6-like"/>
    <property type="match status" value="2"/>
</dbReference>
<evidence type="ECO:0000256" key="5">
    <source>
        <dbReference type="ARBA" id="ARBA00022617"/>
    </source>
</evidence>
<proteinExistence type="inferred from homology"/>
<dbReference type="GeneID" id="108631258"/>
<reference evidence="16" key="1">
    <citation type="submission" date="2025-08" db="UniProtKB">
        <authorList>
            <consortium name="RefSeq"/>
        </authorList>
    </citation>
    <scope>IDENTIFICATION</scope>
    <source>
        <tissue evidence="16">Whole body</tissue>
    </source>
</reference>
<dbReference type="PROSITE" id="PS00086">
    <property type="entry name" value="CYTOCHROME_P450"/>
    <property type="match status" value="2"/>
</dbReference>
<gene>
    <name evidence="16" type="primary">LOC108631258</name>
</gene>
<feature type="transmembrane region" description="Helical" evidence="14">
    <location>
        <begin position="539"/>
        <end position="557"/>
    </location>
</feature>
<comment type="similarity">
    <text evidence="4">Belongs to the cytochrome P450 family.</text>
</comment>
<evidence type="ECO:0000256" key="9">
    <source>
        <dbReference type="ARBA" id="ARBA00023002"/>
    </source>
</evidence>
<dbReference type="PANTHER" id="PTHR24292:SF54">
    <property type="entry name" value="CYP9F3-RELATED"/>
    <property type="match status" value="1"/>
</dbReference>
<evidence type="ECO:0000256" key="12">
    <source>
        <dbReference type="ARBA" id="ARBA00023136"/>
    </source>
</evidence>
<keyword evidence="5 13" id="KW-0349">Heme</keyword>
<name>A0AAJ7SCV7_9HYME</name>
<evidence type="ECO:0000256" key="3">
    <source>
        <dbReference type="ARBA" id="ARBA00004406"/>
    </source>
</evidence>
<keyword evidence="14" id="KW-1133">Transmembrane helix</keyword>
<evidence type="ECO:0000256" key="1">
    <source>
        <dbReference type="ARBA" id="ARBA00001971"/>
    </source>
</evidence>
<dbReference type="Proteomes" id="UP000694925">
    <property type="component" value="Unplaced"/>
</dbReference>
<keyword evidence="14" id="KW-0812">Transmembrane</keyword>
<dbReference type="SUPFAM" id="SSF48264">
    <property type="entry name" value="Cytochrome P450"/>
    <property type="match status" value="2"/>
</dbReference>
<dbReference type="PRINTS" id="PR00385">
    <property type="entry name" value="P450"/>
</dbReference>
<dbReference type="InterPro" id="IPR001128">
    <property type="entry name" value="Cyt_P450"/>
</dbReference>
<keyword evidence="7" id="KW-0256">Endoplasmic reticulum</keyword>
<evidence type="ECO:0000256" key="6">
    <source>
        <dbReference type="ARBA" id="ARBA00022723"/>
    </source>
</evidence>
<evidence type="ECO:0000256" key="11">
    <source>
        <dbReference type="ARBA" id="ARBA00023033"/>
    </source>
</evidence>
<comment type="cofactor">
    <cofactor evidence="1 13">
        <name>heme</name>
        <dbReference type="ChEBI" id="CHEBI:30413"/>
    </cofactor>
</comment>
<evidence type="ECO:0000313" key="15">
    <source>
        <dbReference type="Proteomes" id="UP000694925"/>
    </source>
</evidence>
<keyword evidence="12 14" id="KW-0472">Membrane</keyword>
<evidence type="ECO:0000256" key="7">
    <source>
        <dbReference type="ARBA" id="ARBA00022824"/>
    </source>
</evidence>
<evidence type="ECO:0000256" key="10">
    <source>
        <dbReference type="ARBA" id="ARBA00023004"/>
    </source>
</evidence>
<evidence type="ECO:0000256" key="2">
    <source>
        <dbReference type="ARBA" id="ARBA00004174"/>
    </source>
</evidence>
<evidence type="ECO:0000256" key="14">
    <source>
        <dbReference type="SAM" id="Phobius"/>
    </source>
</evidence>
<dbReference type="KEGG" id="ccal:108631258"/>
<keyword evidence="6 13" id="KW-0479">Metal-binding</keyword>
<organism evidence="15 16">
    <name type="scientific">Ceratina calcarata</name>
    <dbReference type="NCBI Taxonomy" id="156304"/>
    <lineage>
        <taxon>Eukaryota</taxon>
        <taxon>Metazoa</taxon>
        <taxon>Ecdysozoa</taxon>
        <taxon>Arthropoda</taxon>
        <taxon>Hexapoda</taxon>
        <taxon>Insecta</taxon>
        <taxon>Pterygota</taxon>
        <taxon>Neoptera</taxon>
        <taxon>Endopterygota</taxon>
        <taxon>Hymenoptera</taxon>
        <taxon>Apocrita</taxon>
        <taxon>Aculeata</taxon>
        <taxon>Apoidea</taxon>
        <taxon>Anthophila</taxon>
        <taxon>Apidae</taxon>
        <taxon>Ceratina</taxon>
        <taxon>Zadontomerus</taxon>
    </lineage>
</organism>
<protein>
    <submittedName>
        <fullName evidence="16">Uncharacterized protein LOC108631258</fullName>
    </submittedName>
</protein>
<dbReference type="PANTHER" id="PTHR24292">
    <property type="entry name" value="CYTOCHROME P450"/>
    <property type="match status" value="1"/>
</dbReference>
<dbReference type="AlphaFoldDB" id="A0AAJ7SCV7"/>
<evidence type="ECO:0000256" key="4">
    <source>
        <dbReference type="ARBA" id="ARBA00010617"/>
    </source>
</evidence>
<dbReference type="InterPro" id="IPR050476">
    <property type="entry name" value="Insect_CytP450_Detox"/>
</dbReference>
<dbReference type="GO" id="GO:0020037">
    <property type="term" value="F:heme binding"/>
    <property type="evidence" value="ECO:0007669"/>
    <property type="project" value="InterPro"/>
</dbReference>
<dbReference type="GO" id="GO:0005789">
    <property type="term" value="C:endoplasmic reticulum membrane"/>
    <property type="evidence" value="ECO:0007669"/>
    <property type="project" value="UniProtKB-SubCell"/>
</dbReference>
<accession>A0AAJ7SCV7</accession>
<comment type="subcellular location">
    <subcellularLocation>
        <location evidence="3">Endoplasmic reticulum membrane</location>
        <topology evidence="3">Peripheral membrane protein</topology>
    </subcellularLocation>
    <subcellularLocation>
        <location evidence="2">Microsome membrane</location>
        <topology evidence="2">Peripheral membrane protein</topology>
    </subcellularLocation>
</comment>
<dbReference type="PRINTS" id="PR00463">
    <property type="entry name" value="EP450I"/>
</dbReference>
<dbReference type="InterPro" id="IPR017972">
    <property type="entry name" value="Cyt_P450_CS"/>
</dbReference>
<feature type="binding site" description="axial binding residue" evidence="13">
    <location>
        <position position="979"/>
    </location>
    <ligand>
        <name>heme</name>
        <dbReference type="ChEBI" id="CHEBI:30413"/>
    </ligand>
    <ligandPart>
        <name>Fe</name>
        <dbReference type="ChEBI" id="CHEBI:18248"/>
    </ligandPart>
</feature>
<dbReference type="RefSeq" id="XP_026675111.1">
    <property type="nucleotide sequence ID" value="XM_026819310.1"/>
</dbReference>
<dbReference type="Pfam" id="PF00067">
    <property type="entry name" value="p450"/>
    <property type="match status" value="2"/>
</dbReference>
<feature type="transmembrane region" description="Helical" evidence="14">
    <location>
        <begin position="6"/>
        <end position="22"/>
    </location>
</feature>
<dbReference type="GO" id="GO:0004497">
    <property type="term" value="F:monooxygenase activity"/>
    <property type="evidence" value="ECO:0007669"/>
    <property type="project" value="UniProtKB-KW"/>
</dbReference>
<dbReference type="InterPro" id="IPR002401">
    <property type="entry name" value="Cyt_P450_E_grp-I"/>
</dbReference>
<evidence type="ECO:0000256" key="8">
    <source>
        <dbReference type="ARBA" id="ARBA00022848"/>
    </source>
</evidence>
<evidence type="ECO:0000313" key="16">
    <source>
        <dbReference type="RefSeq" id="XP_026675111.1"/>
    </source>
</evidence>
<sequence length="1034" mass="119576">MALTFEIFSGLAILTLVLYYYFTAHFKFWKTCGVPGPEPTPIIGNVFQIMVGKESLGDFVQRLYWKYKDEPMIGIFVRRTPVLIVQDPELIKNVLIKDFAKFANRGFMKNEIAEPLSQHLFSLEVERWRPLRTHLSPVFTSGKLKGTFSLILDCTKNLEKYLATLVAQEKPIEVRELAARYTTDVIGSCAFGIDMNSLSENESDFRRMGKEIFATHWKAIIKFRMKECMSGLYDFLGYFLPYDEVTKFIARVTKDTMEYRKTNNIVRPDFMNVLLELQKKEKVGDLKLTDTLLAAQAFVFFAAGFETSSTTIANTLYELALNQEVQKKLKAEIKEFNAKNDGEWRYETIKQMSYLDQVFKETLRKYPPLAVLTRETTEEYTFEGTKVTLPKGGKVWIPVYTLHMNPATYPDPEKYNPERFSDDNVRSRHPMQYLPFGDGPRNCIGARFAVYQTKIGLIKILCNHKMDVCEKTMIPYEQDKVAFVTIPKGGLYLKVTKDENYFHRGSKSNFFGVNKSQLIHLGRESSWVLRPSELAIMEYFQILLGLGAVLIGLLYYYSTTFAFWQNRGIIGPKPIAVVGNFLNVALRKMSLGDQIHEWYKQYKNETVFGLFEGNSPVLVINDLDLIKDVLIRDFSLFADRGFKIFPKIEVLGEHLFLLEPKRWRLMRNRLSPIFTSGKLREMFPLLEECAQNLEKYLDYVAESGKDVEVRDLTAKYTTDVIGSCAFGITMNALNDDNSEFRQMGRKMFKPTFRFYIRDTLKRMWPSLYEIFGPYLQNKEVDSFFVNLISETMKYRKEHNVSRPDFVNMLMEVKEHPEKMDNIEITDALLAAQAFVFFVAGFETSSTTMSHALYELAQNQDMQNKLREEITENFAKNNGISSYDQLKELKYLDKVFKETLRKYPVLGVLNRKAMENYTFKGTKITIPENQMVMIPVMGIHRDPAIYPDPDKFDPERFNEDAVAARHPMSYLPFGDGPRNCIGARFAQFQSKLGLAMILRKHKVEVCENTTIPYKSDPNSFVFKLKGGVHLRVAKV</sequence>